<accession>A0ABN5AAC0</accession>
<dbReference type="Pfam" id="PF09693">
    <property type="entry name" value="Phage_XkdX"/>
    <property type="match status" value="1"/>
</dbReference>
<feature type="domain" description="Peptidase S74" evidence="1">
    <location>
        <begin position="696"/>
        <end position="805"/>
    </location>
</feature>
<dbReference type="InterPro" id="IPR010022">
    <property type="entry name" value="XkdX"/>
</dbReference>
<dbReference type="Gene3D" id="1.10.10.10">
    <property type="entry name" value="Winged helix-like DNA-binding domain superfamily/Winged helix DNA-binding domain"/>
    <property type="match status" value="1"/>
</dbReference>
<dbReference type="Pfam" id="PF13884">
    <property type="entry name" value="Peptidase_S74"/>
    <property type="match status" value="1"/>
</dbReference>
<keyword evidence="3" id="KW-1185">Reference proteome</keyword>
<dbReference type="Proteomes" id="UP000196877">
    <property type="component" value="Chromosome"/>
</dbReference>
<dbReference type="SUPFAM" id="SSF51126">
    <property type="entry name" value="Pectin lyase-like"/>
    <property type="match status" value="1"/>
</dbReference>
<evidence type="ECO:0000313" key="3">
    <source>
        <dbReference type="Proteomes" id="UP000196877"/>
    </source>
</evidence>
<dbReference type="InterPro" id="IPR012334">
    <property type="entry name" value="Pectin_lyas_fold"/>
</dbReference>
<dbReference type="RefSeq" id="WP_088272763.1">
    <property type="nucleotide sequence ID" value="NZ_CP021920.1"/>
</dbReference>
<gene>
    <name evidence="2" type="ORF">S101395_01210</name>
</gene>
<dbReference type="NCBIfam" id="TIGR01669">
    <property type="entry name" value="phage_XkdX"/>
    <property type="match status" value="1"/>
</dbReference>
<dbReference type="PROSITE" id="PS51688">
    <property type="entry name" value="ICA"/>
    <property type="match status" value="1"/>
</dbReference>
<sequence>MANIKDVKAPLDREFRNTINENFRAMNGDVSASKAQMDEALSEAKAAKTTAGQALTTAGDAERVAKNVQEQFNGVVLEGSIDPETAQARVDYNGKEYSTLKERIDANQVEVMSTQSSVQSLSLNALDFKEEGDTDAVAINKAIEYASQNGLGNVHISKDVTLDAPIYAKSNIRITSDPAAKIEANGGYGIVVEGSIGEEIPIAANLTMGSTVIETTVEHGLKVGDLVRIKSQRDALSADAGDNWRLGYATASVPGCYFGEFVRVKTVTSATSFEITAGLLFPDYRTDSANETASTARATTTIQKVTPIENVIIDGLNFTGKASRFITFKYANHCYTRDNTAYSVADGYFIIFENSLACGDSGSRIYYDTTTAPTEIYTRNAFKVVSSQACGFFGSYAENGSQPFDITYTTGETPSISCYVNNCETKGSTQNPMTSHGGTYAVSVLGNTFTECQVNGPMIRTRSSKISNNTVVGASDKSSYGIALYEGWARDCLITSNSISGFKDGIRIIDGASTDQQFKWVGAVLANNTITNTNQALYISRDPSNQFTGEVGIEIFGNVVNNMSGSIAKPVRIEAYVCGVEIHNNIFNGSGVSNYGVYAHPNTNRIAIVRNKFVNAGRGVRLDAPTDTTIGTPICEIVENKYLDGTLSADQIDGWKTKNKEILGFLNPKLDNKESIGMSSSRWAYIYVASGTISTSDRNYKKDILDEPLGLNFVNLLKPRSYRFKDGTNDRTHHGLIAQEVEEVVNELGIVTDDFAPISKTPEYDEAGNETGEFVYGLRYEELIGPLIKATQELYAQVQDLTAKVNKLSPESSGSIALSQNADLLLYLADQSDPDWWFKNIRILYSNGKYSKEQVAKYVTLSKISREQYAAITGEVYEEGTA</sequence>
<dbReference type="InterPro" id="IPR011050">
    <property type="entry name" value="Pectin_lyase_fold/virulence"/>
</dbReference>
<name>A0ABN5AAC0_9BACI</name>
<reference evidence="2 3" key="1">
    <citation type="submission" date="2017-06" db="EMBL/GenBank/DDBJ databases">
        <title>Genome sequence of Bacillus sonorensis strain SRCM101395.</title>
        <authorList>
            <person name="Cho S.H."/>
        </authorList>
    </citation>
    <scope>NUCLEOTIDE SEQUENCE [LARGE SCALE GENOMIC DNA]</scope>
    <source>
        <strain evidence="2 3">SRCM101395</strain>
    </source>
</reference>
<dbReference type="Gene3D" id="2.160.20.10">
    <property type="entry name" value="Single-stranded right-handed beta-helix, Pectin lyase-like"/>
    <property type="match status" value="1"/>
</dbReference>
<dbReference type="InterPro" id="IPR036388">
    <property type="entry name" value="WH-like_DNA-bd_sf"/>
</dbReference>
<protein>
    <recommendedName>
        <fullName evidence="1">Peptidase S74 domain-containing protein</fullName>
    </recommendedName>
</protein>
<dbReference type="SMART" id="SM00710">
    <property type="entry name" value="PbH1"/>
    <property type="match status" value="5"/>
</dbReference>
<dbReference type="EMBL" id="CP021920">
    <property type="protein sequence ID" value="ASB87746.1"/>
    <property type="molecule type" value="Genomic_DNA"/>
</dbReference>
<dbReference type="InterPro" id="IPR030392">
    <property type="entry name" value="S74_ICA"/>
</dbReference>
<organism evidence="2 3">
    <name type="scientific">Bacillus sonorensis</name>
    <dbReference type="NCBI Taxonomy" id="119858"/>
    <lineage>
        <taxon>Bacteria</taxon>
        <taxon>Bacillati</taxon>
        <taxon>Bacillota</taxon>
        <taxon>Bacilli</taxon>
        <taxon>Bacillales</taxon>
        <taxon>Bacillaceae</taxon>
        <taxon>Bacillus</taxon>
    </lineage>
</organism>
<dbReference type="InterPro" id="IPR006626">
    <property type="entry name" value="PbH1"/>
</dbReference>
<proteinExistence type="predicted"/>
<evidence type="ECO:0000313" key="2">
    <source>
        <dbReference type="EMBL" id="ASB87746.1"/>
    </source>
</evidence>
<evidence type="ECO:0000259" key="1">
    <source>
        <dbReference type="PROSITE" id="PS51688"/>
    </source>
</evidence>